<keyword evidence="2" id="KW-1185">Reference proteome</keyword>
<feature type="compositionally biased region" description="Polar residues" evidence="1">
    <location>
        <begin position="151"/>
        <end position="176"/>
    </location>
</feature>
<reference evidence="3" key="1">
    <citation type="submission" date="2022-11" db="UniProtKB">
        <authorList>
            <consortium name="WormBaseParasite"/>
        </authorList>
    </citation>
    <scope>IDENTIFICATION</scope>
</reference>
<evidence type="ECO:0000313" key="2">
    <source>
        <dbReference type="Proteomes" id="UP000887560"/>
    </source>
</evidence>
<feature type="compositionally biased region" description="Polar residues" evidence="1">
    <location>
        <begin position="316"/>
        <end position="335"/>
    </location>
</feature>
<name>A0A915NPT6_9BILA</name>
<organism evidence="2 3">
    <name type="scientific">Meloidogyne floridensis</name>
    <dbReference type="NCBI Taxonomy" id="298350"/>
    <lineage>
        <taxon>Eukaryota</taxon>
        <taxon>Metazoa</taxon>
        <taxon>Ecdysozoa</taxon>
        <taxon>Nematoda</taxon>
        <taxon>Chromadorea</taxon>
        <taxon>Rhabditida</taxon>
        <taxon>Tylenchina</taxon>
        <taxon>Tylenchomorpha</taxon>
        <taxon>Tylenchoidea</taxon>
        <taxon>Meloidogynidae</taxon>
        <taxon>Meloidogyninae</taxon>
        <taxon>Meloidogyne</taxon>
    </lineage>
</organism>
<feature type="region of interest" description="Disordered" evidence="1">
    <location>
        <begin position="145"/>
        <end position="219"/>
    </location>
</feature>
<evidence type="ECO:0000256" key="1">
    <source>
        <dbReference type="SAM" id="MobiDB-lite"/>
    </source>
</evidence>
<feature type="region of interest" description="Disordered" evidence="1">
    <location>
        <begin position="299"/>
        <end position="335"/>
    </location>
</feature>
<dbReference type="WBParaSite" id="scf7180000420825.g5791">
    <property type="protein sequence ID" value="scf7180000420825.g5791"/>
    <property type="gene ID" value="scf7180000420825.g5791"/>
</dbReference>
<protein>
    <submittedName>
        <fullName evidence="3">Major sperm protein</fullName>
    </submittedName>
</protein>
<dbReference type="AlphaFoldDB" id="A0A915NPT6"/>
<proteinExistence type="predicted"/>
<sequence>MKQNYYFIFSCLLQHFILNVNCSEEFFVKVLPIGFEWKIDVECSKCTNIEQEKLPENITKFTLFHNYGKINELKIKITLLEEGNHAEMKRKIKNINFDKLYKFDFFGGKINNKQDIPSYSFGYSEDDPIIKNLIKKLEEENAELKRKAANEGSSSSSYGTNTDDSDNNSKFGNLSITPKEVPKPRKRGNKNTTVGNVSPSSQGSSNDNQSIHPVHPPLVHPHFGHGFEYGYSNSYHNSVDGGDQLPYHETTMAGSGNGYGNFGGIPNYGWSHPYPFNSPGFPPNSVPIQPQPHEITHFPETNTVSDGPPVSWKTPDFNNQNEGEYSTNDQSCTIC</sequence>
<dbReference type="Proteomes" id="UP000887560">
    <property type="component" value="Unplaced"/>
</dbReference>
<feature type="compositionally biased region" description="Polar residues" evidence="1">
    <location>
        <begin position="190"/>
        <end position="211"/>
    </location>
</feature>
<evidence type="ECO:0000313" key="3">
    <source>
        <dbReference type="WBParaSite" id="scf7180000420825.g5791"/>
    </source>
</evidence>
<accession>A0A915NPT6</accession>